<feature type="region of interest" description="Disordered" evidence="5">
    <location>
        <begin position="27"/>
        <end position="48"/>
    </location>
</feature>
<evidence type="ECO:0000256" key="1">
    <source>
        <dbReference type="ARBA" id="ARBA00004236"/>
    </source>
</evidence>
<evidence type="ECO:0000313" key="8">
    <source>
        <dbReference type="EMBL" id="GAA0433896.1"/>
    </source>
</evidence>
<dbReference type="PANTHER" id="PTHR47737">
    <property type="entry name" value="GLYCINE BETAINE/PROLINE BETAINE TRANSPORT SYSTEM PERMEASE PROTEIN PROW"/>
    <property type="match status" value="1"/>
</dbReference>
<dbReference type="EMBL" id="BAAADM010000020">
    <property type="protein sequence ID" value="GAA0433896.1"/>
    <property type="molecule type" value="Genomic_DNA"/>
</dbReference>
<keyword evidence="2" id="KW-0813">Transport</keyword>
<evidence type="ECO:0000259" key="7">
    <source>
        <dbReference type="Pfam" id="PF04069"/>
    </source>
</evidence>
<dbReference type="PANTHER" id="PTHR47737:SF1">
    <property type="entry name" value="GLYCINE BETAINE_PROLINE BETAINE TRANSPORT SYSTEM PERMEASE PROTEIN PROW"/>
    <property type="match status" value="1"/>
</dbReference>
<keyword evidence="9" id="KW-1185">Reference proteome</keyword>
<dbReference type="Pfam" id="PF04069">
    <property type="entry name" value="OpuAC"/>
    <property type="match status" value="1"/>
</dbReference>
<evidence type="ECO:0000313" key="9">
    <source>
        <dbReference type="Proteomes" id="UP001501459"/>
    </source>
</evidence>
<evidence type="ECO:0000256" key="6">
    <source>
        <dbReference type="SAM" id="SignalP"/>
    </source>
</evidence>
<dbReference type="RefSeq" id="WP_343751350.1">
    <property type="nucleotide sequence ID" value="NZ_BAAADM010000020.1"/>
</dbReference>
<evidence type="ECO:0000256" key="4">
    <source>
        <dbReference type="ARBA" id="ARBA00023136"/>
    </source>
</evidence>
<feature type="chain" id="PRO_5045313620" description="ABC-type glycine betaine transport system substrate-binding domain-containing protein" evidence="6">
    <location>
        <begin position="23"/>
        <end position="317"/>
    </location>
</feature>
<dbReference type="Gene3D" id="3.10.105.10">
    <property type="entry name" value="Dipeptide-binding Protein, Domain 3"/>
    <property type="match status" value="2"/>
</dbReference>
<feature type="domain" description="ABC-type glycine betaine transport system substrate-binding" evidence="7">
    <location>
        <begin position="55"/>
        <end position="303"/>
    </location>
</feature>
<sequence>MMKNTKYLVLSILFMLTMVLSACGGSDESAGNGSGDKENNNSGDNGDKLKLGQETITIPYVSWPSAIASSNVIKVALEEKGYDVNLKQVNSGAMYTGIADKSADSSVCIWLPNTDKEYWKKYKEDIEMLGPNVEGTPLGLVVPKYMEDVNSIKDLAKNTNSVGDETEFTITGIEPGSGQMEVTKQQVMKDYGLDKWTLQPSSSAAMATSLGEAVENEEPIVVTLWSPHWSFSKWDLKYLDDPQNSYGDSDDINTIARQGLEEDAPRAYEILDQFSMTKDQLASVMVKINEGMDPAKAAQEWTDKNKDVVNKWFKNLK</sequence>
<dbReference type="CDD" id="cd13639">
    <property type="entry name" value="PBP2_OpuAC_like"/>
    <property type="match status" value="1"/>
</dbReference>
<dbReference type="Proteomes" id="UP001501459">
    <property type="component" value="Unassembled WGS sequence"/>
</dbReference>
<evidence type="ECO:0000256" key="3">
    <source>
        <dbReference type="ARBA" id="ARBA00022475"/>
    </source>
</evidence>
<dbReference type="PROSITE" id="PS51257">
    <property type="entry name" value="PROKAR_LIPOPROTEIN"/>
    <property type="match status" value="1"/>
</dbReference>
<comment type="subcellular location">
    <subcellularLocation>
        <location evidence="1">Cell membrane</location>
    </subcellularLocation>
</comment>
<comment type="caution">
    <text evidence="8">The sequence shown here is derived from an EMBL/GenBank/DDBJ whole genome shotgun (WGS) entry which is preliminary data.</text>
</comment>
<accession>A0ABN0Z516</accession>
<dbReference type="InterPro" id="IPR007210">
    <property type="entry name" value="ABC_Gly_betaine_transp_sub-bd"/>
</dbReference>
<name>A0ABN0Z516_9BACI</name>
<proteinExistence type="predicted"/>
<evidence type="ECO:0000256" key="2">
    <source>
        <dbReference type="ARBA" id="ARBA00022448"/>
    </source>
</evidence>
<keyword evidence="3" id="KW-1003">Cell membrane</keyword>
<protein>
    <recommendedName>
        <fullName evidence="7">ABC-type glycine betaine transport system substrate-binding domain-containing protein</fullName>
    </recommendedName>
</protein>
<keyword evidence="4" id="KW-0472">Membrane</keyword>
<keyword evidence="6" id="KW-0732">Signal</keyword>
<dbReference type="Gene3D" id="3.40.190.100">
    <property type="entry name" value="Glycine betaine-binding periplasmic protein, domain 2"/>
    <property type="match status" value="1"/>
</dbReference>
<organism evidence="8 9">
    <name type="scientific">Lentibacillus halophilus</name>
    <dbReference type="NCBI Taxonomy" id="295065"/>
    <lineage>
        <taxon>Bacteria</taxon>
        <taxon>Bacillati</taxon>
        <taxon>Bacillota</taxon>
        <taxon>Bacilli</taxon>
        <taxon>Bacillales</taxon>
        <taxon>Bacillaceae</taxon>
        <taxon>Lentibacillus</taxon>
    </lineage>
</organism>
<feature type="signal peptide" evidence="6">
    <location>
        <begin position="1"/>
        <end position="22"/>
    </location>
</feature>
<gene>
    <name evidence="8" type="ORF">GCM10008983_08090</name>
</gene>
<dbReference type="SUPFAM" id="SSF53850">
    <property type="entry name" value="Periplasmic binding protein-like II"/>
    <property type="match status" value="1"/>
</dbReference>
<reference evidence="8 9" key="1">
    <citation type="journal article" date="2019" name="Int. J. Syst. Evol. Microbiol.">
        <title>The Global Catalogue of Microorganisms (GCM) 10K type strain sequencing project: providing services to taxonomists for standard genome sequencing and annotation.</title>
        <authorList>
            <consortium name="The Broad Institute Genomics Platform"/>
            <consortium name="The Broad Institute Genome Sequencing Center for Infectious Disease"/>
            <person name="Wu L."/>
            <person name="Ma J."/>
        </authorList>
    </citation>
    <scope>NUCLEOTIDE SEQUENCE [LARGE SCALE GENOMIC DNA]</scope>
    <source>
        <strain evidence="8 9">JCM 12149</strain>
    </source>
</reference>
<evidence type="ECO:0000256" key="5">
    <source>
        <dbReference type="SAM" id="MobiDB-lite"/>
    </source>
</evidence>
<feature type="compositionally biased region" description="Basic and acidic residues" evidence="5">
    <location>
        <begin position="35"/>
        <end position="48"/>
    </location>
</feature>